<dbReference type="STRING" id="537006.PRABACTJOHN_03192"/>
<dbReference type="HOGENOM" id="CLU_1487685_0_0_10"/>
<proteinExistence type="predicted"/>
<dbReference type="AlphaFoldDB" id="B7BDR7"/>
<name>B7BDR7_9BACT</name>
<sequence>MPGGIAQFLFQEQFERMPELLRDIGKGDVFQTTGLEELFQVELRGLRLPERGSRMDLFGTQPEPFPFRFAAFEKGLGNGRHTRHGVFQQFGTDRPLFFQQAVISPFQIQAELCQAVVLTGLADGPRPAVPFLRTAKDTGRDEDALAVDGHTAKDGGRAVGLDSFSIDIGQYLESATHDGSF</sequence>
<evidence type="ECO:0000313" key="1">
    <source>
        <dbReference type="EMBL" id="EEC95416.1"/>
    </source>
</evidence>
<organism evidence="1 2">
    <name type="scientific">Parabacteroides johnsonii DSM 18315</name>
    <dbReference type="NCBI Taxonomy" id="537006"/>
    <lineage>
        <taxon>Bacteria</taxon>
        <taxon>Pseudomonadati</taxon>
        <taxon>Bacteroidota</taxon>
        <taxon>Bacteroidia</taxon>
        <taxon>Bacteroidales</taxon>
        <taxon>Tannerellaceae</taxon>
        <taxon>Parabacteroides</taxon>
    </lineage>
</organism>
<comment type="caution">
    <text evidence="1">The sequence shown here is derived from an EMBL/GenBank/DDBJ whole genome shotgun (WGS) entry which is preliminary data.</text>
</comment>
<dbReference type="EMBL" id="ABYH01000345">
    <property type="protein sequence ID" value="EEC95416.1"/>
    <property type="molecule type" value="Genomic_DNA"/>
</dbReference>
<protein>
    <submittedName>
        <fullName evidence="1">Uncharacterized protein</fullName>
    </submittedName>
</protein>
<reference evidence="1 2" key="2">
    <citation type="submission" date="2008-10" db="EMBL/GenBank/DDBJ databases">
        <authorList>
            <person name="Fulton L."/>
            <person name="Clifton S."/>
            <person name="Fulton B."/>
            <person name="Xu J."/>
            <person name="Minx P."/>
            <person name="Pepin K.H."/>
            <person name="Johnson M."/>
            <person name="Bhonagiri V."/>
            <person name="Nash W.E."/>
            <person name="Mardis E.R."/>
            <person name="Wilson R.K."/>
        </authorList>
    </citation>
    <scope>NUCLEOTIDE SEQUENCE [LARGE SCALE GENOMIC DNA]</scope>
    <source>
        <strain evidence="1 2">DSM 18315</strain>
    </source>
</reference>
<dbReference type="Proteomes" id="UP000005510">
    <property type="component" value="Unassembled WGS sequence"/>
</dbReference>
<reference evidence="1 2" key="1">
    <citation type="submission" date="2008-10" db="EMBL/GenBank/DDBJ databases">
        <title>Draft genome sequence of Parabacteroides johnsonii (DSM 18315).</title>
        <authorList>
            <person name="Sudarsanam P."/>
            <person name="Ley R."/>
            <person name="Guruge J."/>
            <person name="Turnbaugh P.J."/>
            <person name="Mahowald M."/>
            <person name="Liep D."/>
            <person name="Gordon J."/>
        </authorList>
    </citation>
    <scope>NUCLEOTIDE SEQUENCE [LARGE SCALE GENOMIC DNA]</scope>
    <source>
        <strain evidence="1 2">DSM 18315</strain>
    </source>
</reference>
<evidence type="ECO:0000313" key="2">
    <source>
        <dbReference type="Proteomes" id="UP000005510"/>
    </source>
</evidence>
<accession>B7BDR7</accession>
<gene>
    <name evidence="1" type="ORF">PRABACTJOHN_03192</name>
</gene>